<accession>A0ABV4VHE3</accession>
<dbReference type="Proteomes" id="UP001576708">
    <property type="component" value="Unassembled WGS sequence"/>
</dbReference>
<dbReference type="EMBL" id="JBHFGU010000002">
    <property type="protein sequence ID" value="MFB2619720.1"/>
    <property type="molecule type" value="Genomic_DNA"/>
</dbReference>
<evidence type="ECO:0000313" key="2">
    <source>
        <dbReference type="Proteomes" id="UP001576708"/>
    </source>
</evidence>
<evidence type="ECO:0008006" key="3">
    <source>
        <dbReference type="Google" id="ProtNLM"/>
    </source>
</evidence>
<name>A0ABV4VHE3_9GAMM</name>
<evidence type="ECO:0000313" key="1">
    <source>
        <dbReference type="EMBL" id="MFB2619720.1"/>
    </source>
</evidence>
<protein>
    <recommendedName>
        <fullName evidence="3">MafI family immunity protein</fullName>
    </recommendedName>
</protein>
<sequence>MDRVEALKQIVRFGENRELAYSALASFPFDSEVELVKVTKEDLANALNTFLLNEITADELELWANFIECRDDLNYAEIEDYIYALANPVLVGEIDIIKINKMVQLLNAS</sequence>
<dbReference type="RefSeq" id="WP_342201278.1">
    <property type="nucleotide sequence ID" value="NZ_JBCATE010000002.1"/>
</dbReference>
<proteinExistence type="predicted"/>
<comment type="caution">
    <text evidence="1">The sequence shown here is derived from an EMBL/GenBank/DDBJ whole genome shotgun (WGS) entry which is preliminary data.</text>
</comment>
<reference evidence="1 2" key="1">
    <citation type="submission" date="2024-09" db="EMBL/GenBank/DDBJ databases">
        <authorList>
            <person name="Zhang Y."/>
        </authorList>
    </citation>
    <scope>NUCLEOTIDE SEQUENCE [LARGE SCALE GENOMIC DNA]</scope>
    <source>
        <strain evidence="1 2">ZJ318</strain>
    </source>
</reference>
<organism evidence="1 2">
    <name type="scientific">Shewanella mangrovisoli</name>
    <dbReference type="NCBI Taxonomy" id="2864211"/>
    <lineage>
        <taxon>Bacteria</taxon>
        <taxon>Pseudomonadati</taxon>
        <taxon>Pseudomonadota</taxon>
        <taxon>Gammaproteobacteria</taxon>
        <taxon>Alteromonadales</taxon>
        <taxon>Shewanellaceae</taxon>
        <taxon>Shewanella</taxon>
    </lineage>
</organism>
<gene>
    <name evidence="1" type="ORF">ACE02W_07905</name>
</gene>
<keyword evidence="2" id="KW-1185">Reference proteome</keyword>